<keyword evidence="2" id="KW-1003">Cell membrane</keyword>
<accession>A0AB32ZUW0</accession>
<feature type="domain" description="HAMP" evidence="9">
    <location>
        <begin position="208"/>
        <end position="262"/>
    </location>
</feature>
<evidence type="ECO:0000259" key="8">
    <source>
        <dbReference type="PROSITE" id="PS50192"/>
    </source>
</evidence>
<evidence type="ECO:0000259" key="7">
    <source>
        <dbReference type="PROSITE" id="PS50111"/>
    </source>
</evidence>
<dbReference type="InterPro" id="IPR000727">
    <property type="entry name" value="T_SNARE_dom"/>
</dbReference>
<dbReference type="CDD" id="cd06225">
    <property type="entry name" value="HAMP"/>
    <property type="match status" value="1"/>
</dbReference>
<dbReference type="GO" id="GO:0004888">
    <property type="term" value="F:transmembrane signaling receptor activity"/>
    <property type="evidence" value="ECO:0007669"/>
    <property type="project" value="InterPro"/>
</dbReference>
<evidence type="ECO:0000256" key="4">
    <source>
        <dbReference type="ARBA" id="ARBA00029447"/>
    </source>
</evidence>
<dbReference type="Pfam" id="PF00015">
    <property type="entry name" value="MCPsignal"/>
    <property type="match status" value="1"/>
</dbReference>
<dbReference type="InterPro" id="IPR004090">
    <property type="entry name" value="Chemotax_Me-accpt_rcpt"/>
</dbReference>
<evidence type="ECO:0000256" key="6">
    <source>
        <dbReference type="SAM" id="Phobius"/>
    </source>
</evidence>
<feature type="domain" description="T-SNARE coiled-coil homology" evidence="8">
    <location>
        <begin position="454"/>
        <end position="516"/>
    </location>
</feature>
<gene>
    <name evidence="10" type="ordered locus">AMEC673_03145</name>
</gene>
<dbReference type="SMART" id="SM00283">
    <property type="entry name" value="MA"/>
    <property type="match status" value="1"/>
</dbReference>
<dbReference type="FunFam" id="1.10.287.950:FF:000001">
    <property type="entry name" value="Methyl-accepting chemotaxis sensory transducer"/>
    <property type="match status" value="1"/>
</dbReference>
<dbReference type="EMBL" id="CP003844">
    <property type="protein sequence ID" value="AFT73330.1"/>
    <property type="molecule type" value="Genomic_DNA"/>
</dbReference>
<dbReference type="GO" id="GO:0006935">
    <property type="term" value="P:chemotaxis"/>
    <property type="evidence" value="ECO:0007669"/>
    <property type="project" value="InterPro"/>
</dbReference>
<dbReference type="Gene3D" id="1.10.287.950">
    <property type="entry name" value="Methyl-accepting chemotaxis protein"/>
    <property type="match status" value="1"/>
</dbReference>
<keyword evidence="6" id="KW-0812">Transmembrane</keyword>
<dbReference type="RefSeq" id="WP_014975682.1">
    <property type="nucleotide sequence ID" value="NC_018678.1"/>
</dbReference>
<evidence type="ECO:0000313" key="11">
    <source>
        <dbReference type="Proteomes" id="UP000006296"/>
    </source>
</evidence>
<dbReference type="PRINTS" id="PR00260">
    <property type="entry name" value="CHEMTRNSDUCR"/>
</dbReference>
<evidence type="ECO:0000313" key="10">
    <source>
        <dbReference type="EMBL" id="AFT73330.1"/>
    </source>
</evidence>
<evidence type="ECO:0000256" key="3">
    <source>
        <dbReference type="ARBA" id="ARBA00023224"/>
    </source>
</evidence>
<dbReference type="PROSITE" id="PS50111">
    <property type="entry name" value="CHEMOTAXIS_TRANSDUC_2"/>
    <property type="match status" value="1"/>
</dbReference>
<evidence type="ECO:0000256" key="1">
    <source>
        <dbReference type="ARBA" id="ARBA00004429"/>
    </source>
</evidence>
<dbReference type="PANTHER" id="PTHR32089">
    <property type="entry name" value="METHYL-ACCEPTING CHEMOTAXIS PROTEIN MCPB"/>
    <property type="match status" value="1"/>
</dbReference>
<keyword evidence="2" id="KW-0997">Cell inner membrane</keyword>
<reference evidence="11" key="1">
    <citation type="journal article" date="2012" name="Sci. Rep.">
        <title>Genomes of surface isolates of Alteromonas macleodii: the life of a widespread marine opportunistic copiotroph.</title>
        <authorList>
            <person name="Lopez-Perez M."/>
            <person name="Gonzaga A."/>
            <person name="Martin-Cuadrado A.B."/>
            <person name="Onyshchenko O."/>
            <person name="Ghavidel A."/>
            <person name="Ghai R."/>
            <person name="Rodriguez-Valera F."/>
        </authorList>
    </citation>
    <scope>NUCLEOTIDE SEQUENCE [LARGE SCALE GENOMIC DNA]</scope>
    <source>
        <strain evidence="11">English Channel 673</strain>
    </source>
</reference>
<dbReference type="Pfam" id="PF00672">
    <property type="entry name" value="HAMP"/>
    <property type="match status" value="1"/>
</dbReference>
<dbReference type="InterPro" id="IPR004089">
    <property type="entry name" value="MCPsignal_dom"/>
</dbReference>
<feature type="transmembrane region" description="Helical" evidence="6">
    <location>
        <begin position="184"/>
        <end position="207"/>
    </location>
</feature>
<dbReference type="GO" id="GO:0007165">
    <property type="term" value="P:signal transduction"/>
    <property type="evidence" value="ECO:0007669"/>
    <property type="project" value="UniProtKB-KW"/>
</dbReference>
<keyword evidence="6" id="KW-0472">Membrane</keyword>
<keyword evidence="3 5" id="KW-0807">Transducer</keyword>
<dbReference type="Proteomes" id="UP000006296">
    <property type="component" value="Chromosome"/>
</dbReference>
<evidence type="ECO:0000256" key="5">
    <source>
        <dbReference type="PROSITE-ProRule" id="PRU00284"/>
    </source>
</evidence>
<name>A0AB32ZUW0_ALTME</name>
<evidence type="ECO:0000259" key="9">
    <source>
        <dbReference type="PROSITE" id="PS50885"/>
    </source>
</evidence>
<dbReference type="KEGG" id="amg:AMEC673_03145"/>
<comment type="subcellular location">
    <subcellularLocation>
        <location evidence="1">Cell inner membrane</location>
        <topology evidence="1">Multi-pass membrane protein</topology>
    </subcellularLocation>
</comment>
<feature type="transmembrane region" description="Helical" evidence="6">
    <location>
        <begin position="12"/>
        <end position="36"/>
    </location>
</feature>
<proteinExistence type="inferred from homology"/>
<comment type="similarity">
    <text evidence="4">Belongs to the methyl-accepting chemotaxis (MCP) protein family.</text>
</comment>
<dbReference type="GO" id="GO:0005886">
    <property type="term" value="C:plasma membrane"/>
    <property type="evidence" value="ECO:0007669"/>
    <property type="project" value="UniProtKB-SubCell"/>
</dbReference>
<feature type="domain" description="Methyl-accepting transducer" evidence="7">
    <location>
        <begin position="267"/>
        <end position="503"/>
    </location>
</feature>
<protein>
    <submittedName>
        <fullName evidence="10">Methyl-accepting chemotaxis protein</fullName>
    </submittedName>
</protein>
<evidence type="ECO:0000256" key="2">
    <source>
        <dbReference type="ARBA" id="ARBA00022519"/>
    </source>
</evidence>
<dbReference type="PROSITE" id="PS50192">
    <property type="entry name" value="T_SNARE"/>
    <property type="match status" value="1"/>
</dbReference>
<dbReference type="SMART" id="SM00304">
    <property type="entry name" value="HAMP"/>
    <property type="match status" value="1"/>
</dbReference>
<dbReference type="SUPFAM" id="SSF58104">
    <property type="entry name" value="Methyl-accepting chemotaxis protein (MCP) signaling domain"/>
    <property type="match status" value="1"/>
</dbReference>
<keyword evidence="6" id="KW-1133">Transmembrane helix</keyword>
<dbReference type="AlphaFoldDB" id="A0AB32ZUW0"/>
<organism evidence="10 11">
    <name type="scientific">Alteromonas macleodii (strain English Channel 673)</name>
    <dbReference type="NCBI Taxonomy" id="1004788"/>
    <lineage>
        <taxon>Bacteria</taxon>
        <taxon>Pseudomonadati</taxon>
        <taxon>Pseudomonadota</taxon>
        <taxon>Gammaproteobacteria</taxon>
        <taxon>Alteromonadales</taxon>
        <taxon>Alteromonadaceae</taxon>
        <taxon>Alteromonas/Salinimonas group</taxon>
        <taxon>Alteromonas</taxon>
    </lineage>
</organism>
<dbReference type="InterPro" id="IPR003660">
    <property type="entry name" value="HAMP_dom"/>
</dbReference>
<sequence length="539" mass="58117">MNFLKKMPIATKIFLIPGIAALSFVIYLLITVYTALNNGATLEKVQKVQFPALQLSASTLVDMQKVRDTLASAVTTGDQDTLTMAQELAEEAKSGLNQIASISPEFRSEISRISSGFDNYFDVAYDVSQSMVNGTADFSRLGELSAQMNQSYDGAIAAMSQFRDAQQAAFEEAFKNTDSANTSLISTGVILAVVVTILLFGTAVPIVRGIKQSIDDVVRSLKDIAQENGDLTVRIETKSEDEIGELVYWFNQFMDKLQGVVRDVVEASLPLSNLAQNLRGVTEETQRTIDVQQKSATNAKRAVDTMSGSVDGVAHSAAQAASDANEATTAASEGRQIVQQTVTSIQQLAENVRETADVIARLESDSNKVGSVLDVIKGIAEQTNLLALNAAIEAARAGEQGRGFAVVADEVRTLASRTQQSTEEIQSTIEQLQNAAHSAVEVMSRGTEQATSSVETANKAGSSLETITSTIGRINQMNEQIAHNTEDQRTVAVDIVRHVDEIHERTEQTASRSGELGSMCNELADLAQHLESIAKQFRV</sequence>
<dbReference type="CDD" id="cd11386">
    <property type="entry name" value="MCP_signal"/>
    <property type="match status" value="1"/>
</dbReference>
<dbReference type="PANTHER" id="PTHR32089:SF120">
    <property type="entry name" value="METHYL-ACCEPTING CHEMOTAXIS PROTEIN TLPQ"/>
    <property type="match status" value="1"/>
</dbReference>
<dbReference type="PROSITE" id="PS50885">
    <property type="entry name" value="HAMP"/>
    <property type="match status" value="1"/>
</dbReference>